<feature type="compositionally biased region" description="Basic residues" evidence="1">
    <location>
        <begin position="34"/>
        <end position="44"/>
    </location>
</feature>
<accession>A0ABD2Z2Q6</accession>
<comment type="caution">
    <text evidence="2">The sequence shown here is derived from an EMBL/GenBank/DDBJ whole genome shotgun (WGS) entry which is preliminary data.</text>
</comment>
<sequence>MYLKAYDPIIKPINEPEMWPDLKLRLILPPRYRPQPRRPKRSRKRQPDSLVKKTSKKGIQKLSRAVSKNYNKCSKCKKIGHNRKTCPLLLVGKTEIDQANNEDQPVRNASEQVFAGTGSVENVAASEGINDQVFVRARMQSLSQPGAMTEPIFDIVEPVSVTQATSLEPKRLFGSYSNNSKASTH</sequence>
<proteinExistence type="predicted"/>
<evidence type="ECO:0000256" key="1">
    <source>
        <dbReference type="SAM" id="MobiDB-lite"/>
    </source>
</evidence>
<dbReference type="Proteomes" id="UP001630127">
    <property type="component" value="Unassembled WGS sequence"/>
</dbReference>
<keyword evidence="3" id="KW-1185">Reference proteome</keyword>
<name>A0ABD2Z2Q6_9GENT</name>
<dbReference type="EMBL" id="JBJUIK010000011">
    <property type="protein sequence ID" value="KAL3513770.1"/>
    <property type="molecule type" value="Genomic_DNA"/>
</dbReference>
<gene>
    <name evidence="2" type="ORF">ACH5RR_026487</name>
</gene>
<dbReference type="AlphaFoldDB" id="A0ABD2Z2Q6"/>
<evidence type="ECO:0000313" key="3">
    <source>
        <dbReference type="Proteomes" id="UP001630127"/>
    </source>
</evidence>
<dbReference type="SUPFAM" id="SSF57756">
    <property type="entry name" value="Retrovirus zinc finger-like domains"/>
    <property type="match status" value="1"/>
</dbReference>
<protein>
    <recommendedName>
        <fullName evidence="4">CCHC-type domain-containing protein</fullName>
    </recommendedName>
</protein>
<evidence type="ECO:0008006" key="4">
    <source>
        <dbReference type="Google" id="ProtNLM"/>
    </source>
</evidence>
<organism evidence="2 3">
    <name type="scientific">Cinchona calisaya</name>
    <dbReference type="NCBI Taxonomy" id="153742"/>
    <lineage>
        <taxon>Eukaryota</taxon>
        <taxon>Viridiplantae</taxon>
        <taxon>Streptophyta</taxon>
        <taxon>Embryophyta</taxon>
        <taxon>Tracheophyta</taxon>
        <taxon>Spermatophyta</taxon>
        <taxon>Magnoliopsida</taxon>
        <taxon>eudicotyledons</taxon>
        <taxon>Gunneridae</taxon>
        <taxon>Pentapetalae</taxon>
        <taxon>asterids</taxon>
        <taxon>lamiids</taxon>
        <taxon>Gentianales</taxon>
        <taxon>Rubiaceae</taxon>
        <taxon>Cinchonoideae</taxon>
        <taxon>Cinchoneae</taxon>
        <taxon>Cinchona</taxon>
    </lineage>
</organism>
<evidence type="ECO:0000313" key="2">
    <source>
        <dbReference type="EMBL" id="KAL3513770.1"/>
    </source>
</evidence>
<reference evidence="2 3" key="1">
    <citation type="submission" date="2024-11" db="EMBL/GenBank/DDBJ databases">
        <title>A near-complete genome assembly of Cinchona calisaya.</title>
        <authorList>
            <person name="Lian D.C."/>
            <person name="Zhao X.W."/>
            <person name="Wei L."/>
        </authorList>
    </citation>
    <scope>NUCLEOTIDE SEQUENCE [LARGE SCALE GENOMIC DNA]</scope>
    <source>
        <tissue evidence="2">Nenye</tissue>
    </source>
</reference>
<feature type="region of interest" description="Disordered" evidence="1">
    <location>
        <begin position="30"/>
        <end position="58"/>
    </location>
</feature>
<dbReference type="InterPro" id="IPR036875">
    <property type="entry name" value="Znf_CCHC_sf"/>
</dbReference>